<dbReference type="Proteomes" id="UP001168990">
    <property type="component" value="Unassembled WGS sequence"/>
</dbReference>
<protein>
    <submittedName>
        <fullName evidence="2">Uncharacterized protein</fullName>
    </submittedName>
</protein>
<feature type="region of interest" description="Disordered" evidence="1">
    <location>
        <begin position="88"/>
        <end position="110"/>
    </location>
</feature>
<feature type="region of interest" description="Disordered" evidence="1">
    <location>
        <begin position="1"/>
        <end position="29"/>
    </location>
</feature>
<name>A0AA39F9V5_9HYME</name>
<reference evidence="2" key="1">
    <citation type="journal article" date="2023" name="bioRxiv">
        <title>Scaffold-level genome assemblies of two parasitoid biocontrol wasps reveal the parthenogenesis mechanism and an associated novel virus.</title>
        <authorList>
            <person name="Inwood S."/>
            <person name="Skelly J."/>
            <person name="Guhlin J."/>
            <person name="Harrop T."/>
            <person name="Goldson S."/>
            <person name="Dearden P."/>
        </authorList>
    </citation>
    <scope>NUCLEOTIDE SEQUENCE</scope>
    <source>
        <strain evidence="2">Irish</strain>
        <tissue evidence="2">Whole body</tissue>
    </source>
</reference>
<proteinExistence type="predicted"/>
<dbReference type="AlphaFoldDB" id="A0AA39F9V5"/>
<evidence type="ECO:0000256" key="1">
    <source>
        <dbReference type="SAM" id="MobiDB-lite"/>
    </source>
</evidence>
<evidence type="ECO:0000313" key="2">
    <source>
        <dbReference type="EMBL" id="KAK0165637.1"/>
    </source>
</evidence>
<reference evidence="2" key="2">
    <citation type="submission" date="2023-03" db="EMBL/GenBank/DDBJ databases">
        <authorList>
            <person name="Inwood S.N."/>
            <person name="Skelly J.G."/>
            <person name="Guhlin J."/>
            <person name="Harrop T.W.R."/>
            <person name="Goldson S.G."/>
            <person name="Dearden P.K."/>
        </authorList>
    </citation>
    <scope>NUCLEOTIDE SEQUENCE</scope>
    <source>
        <strain evidence="2">Irish</strain>
        <tissue evidence="2">Whole body</tissue>
    </source>
</reference>
<evidence type="ECO:0000313" key="3">
    <source>
        <dbReference type="Proteomes" id="UP001168990"/>
    </source>
</evidence>
<organism evidence="2 3">
    <name type="scientific">Microctonus aethiopoides</name>
    <dbReference type="NCBI Taxonomy" id="144406"/>
    <lineage>
        <taxon>Eukaryota</taxon>
        <taxon>Metazoa</taxon>
        <taxon>Ecdysozoa</taxon>
        <taxon>Arthropoda</taxon>
        <taxon>Hexapoda</taxon>
        <taxon>Insecta</taxon>
        <taxon>Pterygota</taxon>
        <taxon>Neoptera</taxon>
        <taxon>Endopterygota</taxon>
        <taxon>Hymenoptera</taxon>
        <taxon>Apocrita</taxon>
        <taxon>Ichneumonoidea</taxon>
        <taxon>Braconidae</taxon>
        <taxon>Euphorinae</taxon>
        <taxon>Microctonus</taxon>
    </lineage>
</organism>
<feature type="compositionally biased region" description="Basic and acidic residues" evidence="1">
    <location>
        <begin position="11"/>
        <end position="29"/>
    </location>
</feature>
<accession>A0AA39F9V5</accession>
<sequence length="110" mass="12298">MQSVSASTDFGKNDKNDNGDKPVEMSKAEYNHQYSLVEIKSQHSSDTSVEIHIIYPPTSSERFKETSPHQNSSLQYTIKNQVNVISKSTSSGSMSSRIIEHIHTHTNTSN</sequence>
<comment type="caution">
    <text evidence="2">The sequence shown here is derived from an EMBL/GenBank/DDBJ whole genome shotgun (WGS) entry which is preliminary data.</text>
</comment>
<feature type="compositionally biased region" description="Polar residues" evidence="1">
    <location>
        <begin position="1"/>
        <end position="10"/>
    </location>
</feature>
<gene>
    <name evidence="2" type="ORF">PV328_004139</name>
</gene>
<keyword evidence="3" id="KW-1185">Reference proteome</keyword>
<dbReference type="EMBL" id="JAQQBS010001422">
    <property type="protein sequence ID" value="KAK0165637.1"/>
    <property type="molecule type" value="Genomic_DNA"/>
</dbReference>